<gene>
    <name evidence="3" type="ORF">UCREL1_3589</name>
</gene>
<evidence type="ECO:0000256" key="1">
    <source>
        <dbReference type="ARBA" id="ARBA00006484"/>
    </source>
</evidence>
<dbReference type="STRING" id="1287681.M7SSB4"/>
<dbReference type="SUPFAM" id="SSF51735">
    <property type="entry name" value="NAD(P)-binding Rossmann-fold domains"/>
    <property type="match status" value="1"/>
</dbReference>
<evidence type="ECO:0000313" key="3">
    <source>
        <dbReference type="EMBL" id="EMR69399.1"/>
    </source>
</evidence>
<dbReference type="GO" id="GO:0016491">
    <property type="term" value="F:oxidoreductase activity"/>
    <property type="evidence" value="ECO:0007669"/>
    <property type="project" value="UniProtKB-KW"/>
</dbReference>
<dbReference type="KEGG" id="ela:UCREL1_3589"/>
<organism evidence="3 4">
    <name type="scientific">Eutypa lata (strain UCR-EL1)</name>
    <name type="common">Grapevine dieback disease fungus</name>
    <name type="synonym">Eutypa armeniacae</name>
    <dbReference type="NCBI Taxonomy" id="1287681"/>
    <lineage>
        <taxon>Eukaryota</taxon>
        <taxon>Fungi</taxon>
        <taxon>Dikarya</taxon>
        <taxon>Ascomycota</taxon>
        <taxon>Pezizomycotina</taxon>
        <taxon>Sordariomycetes</taxon>
        <taxon>Xylariomycetidae</taxon>
        <taxon>Xylariales</taxon>
        <taxon>Diatrypaceae</taxon>
        <taxon>Eutypa</taxon>
    </lineage>
</organism>
<dbReference type="AlphaFoldDB" id="M7SSB4"/>
<dbReference type="InterPro" id="IPR036291">
    <property type="entry name" value="NAD(P)-bd_dom_sf"/>
</dbReference>
<dbReference type="InterPro" id="IPR002347">
    <property type="entry name" value="SDR_fam"/>
</dbReference>
<dbReference type="OMA" id="KMIDPGH"/>
<name>M7SSB4_EUTLA</name>
<proteinExistence type="inferred from homology"/>
<evidence type="ECO:0000256" key="2">
    <source>
        <dbReference type="ARBA" id="ARBA00023002"/>
    </source>
</evidence>
<reference evidence="4" key="1">
    <citation type="journal article" date="2013" name="Genome Announc.">
        <title>Draft genome sequence of the grapevine dieback fungus Eutypa lata UCR-EL1.</title>
        <authorList>
            <person name="Blanco-Ulate B."/>
            <person name="Rolshausen P.E."/>
            <person name="Cantu D."/>
        </authorList>
    </citation>
    <scope>NUCLEOTIDE SEQUENCE [LARGE SCALE GENOMIC DNA]</scope>
    <source>
        <strain evidence="4">UCR-EL1</strain>
    </source>
</reference>
<dbReference type="Proteomes" id="UP000012174">
    <property type="component" value="Unassembled WGS sequence"/>
</dbReference>
<dbReference type="PANTHER" id="PTHR24320">
    <property type="entry name" value="RETINOL DEHYDROGENASE"/>
    <property type="match status" value="1"/>
</dbReference>
<dbReference type="PANTHER" id="PTHR24320:SF272">
    <property type="entry name" value="NAD(P)-BINDING ROSSMANN-FOLD SUPERFAMILY PROTEIN"/>
    <property type="match status" value="1"/>
</dbReference>
<dbReference type="EMBL" id="KB706093">
    <property type="protein sequence ID" value="EMR69399.1"/>
    <property type="molecule type" value="Genomic_DNA"/>
</dbReference>
<protein>
    <submittedName>
        <fullName evidence="3">Putative short-chain dehydrogenase protein</fullName>
    </submittedName>
</protein>
<dbReference type="eggNOG" id="KOG1208">
    <property type="taxonomic scope" value="Eukaryota"/>
</dbReference>
<dbReference type="Pfam" id="PF00106">
    <property type="entry name" value="adh_short"/>
    <property type="match status" value="1"/>
</dbReference>
<accession>M7SSB4</accession>
<keyword evidence="4" id="KW-1185">Reference proteome</keyword>
<dbReference type="HOGENOM" id="CLU_010194_44_0_1"/>
<dbReference type="Gene3D" id="3.40.50.720">
    <property type="entry name" value="NAD(P)-binding Rossmann-like Domain"/>
    <property type="match status" value="1"/>
</dbReference>
<comment type="similarity">
    <text evidence="1">Belongs to the short-chain dehydrogenases/reductases (SDR) family.</text>
</comment>
<sequence>MSSSSDSFLLKGRYADRYRWEVLTEAKDGSDSRPTAQSIIDDEGLRGKMTEKVFLVTGCSSGAGVATVAALASTGATIFATARDLQKAKTILGSVLDENEGRVHLLYMEQTDFDSVHCCATEFRKATPGGKLNVLICNAAIMAPPHTLVSEYSIESQFATNYLSHFLLFELLKDLMIASSTPQFNSRVVAVSSTAHRLDTVDFDDINYTKGRNYEPYPAYGQSKTACIWFANQIERMYGSQGLHANSLMPGGWESGLQKYSKEFSLELYKEPKVAKLLGTVRILTLAPVHPPSQPWLVASLEKNTSLILIPF</sequence>
<evidence type="ECO:0000313" key="4">
    <source>
        <dbReference type="Proteomes" id="UP000012174"/>
    </source>
</evidence>
<dbReference type="OrthoDB" id="191139at2759"/>
<dbReference type="PRINTS" id="PR00081">
    <property type="entry name" value="GDHRDH"/>
</dbReference>
<keyword evidence="2" id="KW-0560">Oxidoreductase</keyword>